<feature type="transmembrane region" description="Helical" evidence="1">
    <location>
        <begin position="12"/>
        <end position="32"/>
    </location>
</feature>
<dbReference type="InterPro" id="IPR040291">
    <property type="entry name" value="DDB_G0287341-like"/>
</dbReference>
<dbReference type="AlphaFoldDB" id="A0A8J4PYC8"/>
<keyword evidence="3" id="KW-1185">Reference proteome</keyword>
<name>A0A8J4PYC8_9MYCE</name>
<evidence type="ECO:0008006" key="4">
    <source>
        <dbReference type="Google" id="ProtNLM"/>
    </source>
</evidence>
<evidence type="ECO:0000256" key="1">
    <source>
        <dbReference type="SAM" id="Phobius"/>
    </source>
</evidence>
<feature type="transmembrane region" description="Helical" evidence="1">
    <location>
        <begin position="92"/>
        <end position="113"/>
    </location>
</feature>
<protein>
    <recommendedName>
        <fullName evidence="4">Transmembrane protein</fullName>
    </recommendedName>
</protein>
<feature type="transmembrane region" description="Helical" evidence="1">
    <location>
        <begin position="125"/>
        <end position="144"/>
    </location>
</feature>
<dbReference type="PANTHER" id="PTHR35202:SF2">
    <property type="entry name" value="TRANSMEMBRANE PROTEIN"/>
    <property type="match status" value="1"/>
</dbReference>
<keyword evidence="1" id="KW-0812">Transmembrane</keyword>
<dbReference type="Proteomes" id="UP000695562">
    <property type="component" value="Unassembled WGS sequence"/>
</dbReference>
<evidence type="ECO:0000313" key="2">
    <source>
        <dbReference type="EMBL" id="KAF2075680.1"/>
    </source>
</evidence>
<gene>
    <name evidence="2" type="ORF">CYY_002993</name>
</gene>
<sequence>MTMVKGGTMAAFIMLVMVWVLLIVSYSTYWYVVRAGSDDNYTLYSYNYKGVKKYSNPYYYGKFSVTNSYSQLYKHIYPNAIRLFQSSLSFVILAWIATSFTLFCMILNFFGILQKIPIVKYIVKFIPIIIFFFCVLSVCIFAGYQNVKYSDCKKYYHQNAHQNCEKTPFFQSREAYYSRPGPAWFTTLASAILSLAGVVIMFAGNALPID</sequence>
<dbReference type="EMBL" id="AJWJ01000089">
    <property type="protein sequence ID" value="KAF2075680.1"/>
    <property type="molecule type" value="Genomic_DNA"/>
</dbReference>
<proteinExistence type="predicted"/>
<organism evidence="2 3">
    <name type="scientific">Polysphondylium violaceum</name>
    <dbReference type="NCBI Taxonomy" id="133409"/>
    <lineage>
        <taxon>Eukaryota</taxon>
        <taxon>Amoebozoa</taxon>
        <taxon>Evosea</taxon>
        <taxon>Eumycetozoa</taxon>
        <taxon>Dictyostelia</taxon>
        <taxon>Dictyosteliales</taxon>
        <taxon>Dictyosteliaceae</taxon>
        <taxon>Polysphondylium</taxon>
    </lineage>
</organism>
<evidence type="ECO:0000313" key="3">
    <source>
        <dbReference type="Proteomes" id="UP000695562"/>
    </source>
</evidence>
<dbReference type="PANTHER" id="PTHR35202">
    <property type="entry name" value="TRANSMEMBRANE PROTEIN-RELATED"/>
    <property type="match status" value="1"/>
</dbReference>
<keyword evidence="1" id="KW-1133">Transmembrane helix</keyword>
<dbReference type="OrthoDB" id="20709at2759"/>
<dbReference type="Gene3D" id="1.20.140.150">
    <property type="match status" value="1"/>
</dbReference>
<feature type="transmembrane region" description="Helical" evidence="1">
    <location>
        <begin position="183"/>
        <end position="207"/>
    </location>
</feature>
<comment type="caution">
    <text evidence="2">The sequence shown here is derived from an EMBL/GenBank/DDBJ whole genome shotgun (WGS) entry which is preliminary data.</text>
</comment>
<accession>A0A8J4PYC8</accession>
<reference evidence="2" key="1">
    <citation type="submission" date="2020-01" db="EMBL/GenBank/DDBJ databases">
        <title>Development of genomics and gene disruption for Polysphondylium violaceum indicates a role for the polyketide synthase stlB in stalk morphogenesis.</title>
        <authorList>
            <person name="Narita B."/>
            <person name="Kawabe Y."/>
            <person name="Kin K."/>
            <person name="Saito T."/>
            <person name="Gibbs R."/>
            <person name="Kuspa A."/>
            <person name="Muzny D."/>
            <person name="Queller D."/>
            <person name="Richards S."/>
            <person name="Strassman J."/>
            <person name="Sucgang R."/>
            <person name="Worley K."/>
            <person name="Schaap P."/>
        </authorList>
    </citation>
    <scope>NUCLEOTIDE SEQUENCE</scope>
    <source>
        <strain evidence="2">QSvi11</strain>
    </source>
</reference>
<keyword evidence="1" id="KW-0472">Membrane</keyword>